<sequence>MFTVMMSPQNYEEISIGKLLFYKWWPVFMLLQLNKRSNFTLYIAFLFLRSITPGTSSLV</sequence>
<gene>
    <name evidence="1" type="ORF">DN752_21270</name>
</gene>
<organism evidence="1 2">
    <name type="scientific">Echinicola strongylocentroti</name>
    <dbReference type="NCBI Taxonomy" id="1795355"/>
    <lineage>
        <taxon>Bacteria</taxon>
        <taxon>Pseudomonadati</taxon>
        <taxon>Bacteroidota</taxon>
        <taxon>Cytophagia</taxon>
        <taxon>Cytophagales</taxon>
        <taxon>Cyclobacteriaceae</taxon>
        <taxon>Echinicola</taxon>
    </lineage>
</organism>
<dbReference type="AlphaFoldDB" id="A0A2Z4IMZ1"/>
<evidence type="ECO:0000313" key="1">
    <source>
        <dbReference type="EMBL" id="AWW32472.1"/>
    </source>
</evidence>
<keyword evidence="2" id="KW-1185">Reference proteome</keyword>
<proteinExistence type="predicted"/>
<reference evidence="1 2" key="1">
    <citation type="submission" date="2018-06" db="EMBL/GenBank/DDBJ databases">
        <title>Echinicola strongylocentroti sp. nov., isolated from a sea urchin Strongylocentrotus intermedius.</title>
        <authorList>
            <person name="Bae S.S."/>
        </authorList>
    </citation>
    <scope>NUCLEOTIDE SEQUENCE [LARGE SCALE GENOMIC DNA]</scope>
    <source>
        <strain evidence="1 2">MEBiC08714</strain>
    </source>
</reference>
<dbReference type="Proteomes" id="UP000248688">
    <property type="component" value="Chromosome"/>
</dbReference>
<name>A0A2Z4IMZ1_9BACT</name>
<dbReference type="KEGG" id="est:DN752_21270"/>
<dbReference type="EMBL" id="CP030041">
    <property type="protein sequence ID" value="AWW32472.1"/>
    <property type="molecule type" value="Genomic_DNA"/>
</dbReference>
<accession>A0A2Z4IMZ1</accession>
<evidence type="ECO:0000313" key="2">
    <source>
        <dbReference type="Proteomes" id="UP000248688"/>
    </source>
</evidence>
<protein>
    <submittedName>
        <fullName evidence="1">Uncharacterized protein</fullName>
    </submittedName>
</protein>